<dbReference type="Proteomes" id="UP000386466">
    <property type="component" value="Unassembled WGS sequence"/>
</dbReference>
<feature type="region of interest" description="Disordered" evidence="1">
    <location>
        <begin position="123"/>
        <end position="175"/>
    </location>
</feature>
<sequence length="208" mass="23666">METDSTRALPSEVKIQNKPNKPAFQGGLRLQLVKFKTGKRQWRLKPTVQHCWLPLELQRCHCAPKSPAANRGVVLLNSGSSNQQSPRLVHCGEAYGACPGFLRASKQHHFLIKLRTEKQMIPFSANKGGHSNTSDPSELTHRDSQNDGLPASCSRHTRSEQQQEPPQLQTKGSKVCRQFTSRQKNIFLKRNNLFRIKQKQLNCERTFE</sequence>
<name>A0A485MH46_LYNPA</name>
<proteinExistence type="predicted"/>
<dbReference type="EMBL" id="CAAGRJ010001672">
    <property type="protein sequence ID" value="VFV19709.1"/>
    <property type="molecule type" value="Genomic_DNA"/>
</dbReference>
<gene>
    <name evidence="2" type="ORF">LYPA_23C005128</name>
</gene>
<keyword evidence="3" id="KW-1185">Reference proteome</keyword>
<protein>
    <submittedName>
        <fullName evidence="2">Uncharacterized protein</fullName>
    </submittedName>
</protein>
<feature type="compositionally biased region" description="Polar residues" evidence="1">
    <location>
        <begin position="160"/>
        <end position="175"/>
    </location>
</feature>
<evidence type="ECO:0000313" key="3">
    <source>
        <dbReference type="Proteomes" id="UP000386466"/>
    </source>
</evidence>
<dbReference type="AlphaFoldDB" id="A0A485MH46"/>
<organism evidence="2 3">
    <name type="scientific">Lynx pardinus</name>
    <name type="common">Iberian lynx</name>
    <name type="synonym">Felis pardina</name>
    <dbReference type="NCBI Taxonomy" id="191816"/>
    <lineage>
        <taxon>Eukaryota</taxon>
        <taxon>Metazoa</taxon>
        <taxon>Chordata</taxon>
        <taxon>Craniata</taxon>
        <taxon>Vertebrata</taxon>
        <taxon>Euteleostomi</taxon>
        <taxon>Mammalia</taxon>
        <taxon>Eutheria</taxon>
        <taxon>Laurasiatheria</taxon>
        <taxon>Carnivora</taxon>
        <taxon>Feliformia</taxon>
        <taxon>Felidae</taxon>
        <taxon>Felinae</taxon>
        <taxon>Lynx</taxon>
    </lineage>
</organism>
<reference evidence="2 3" key="1">
    <citation type="submission" date="2019-01" db="EMBL/GenBank/DDBJ databases">
        <authorList>
            <person name="Alioto T."/>
            <person name="Alioto T."/>
        </authorList>
    </citation>
    <scope>NUCLEOTIDE SEQUENCE [LARGE SCALE GENOMIC DNA]</scope>
</reference>
<accession>A0A485MH46</accession>
<evidence type="ECO:0000256" key="1">
    <source>
        <dbReference type="SAM" id="MobiDB-lite"/>
    </source>
</evidence>
<evidence type="ECO:0000313" key="2">
    <source>
        <dbReference type="EMBL" id="VFV19709.1"/>
    </source>
</evidence>